<comment type="caution">
    <text evidence="2">The sequence shown here is derived from an EMBL/GenBank/DDBJ whole genome shotgun (WGS) entry which is preliminary data.</text>
</comment>
<reference evidence="3" key="1">
    <citation type="submission" date="2018-01" db="EMBL/GenBank/DDBJ databases">
        <title>Draft Genome Sequence of the Radioresistant Bacterium Deinococcus aerius TR0125, Isolated from the Higher Atmosphere above Japan.</title>
        <authorList>
            <person name="Satoh K."/>
            <person name="Arai H."/>
            <person name="Sanzen T."/>
            <person name="Kawaguchi Y."/>
            <person name="Hayashi H."/>
            <person name="Yokobori S."/>
            <person name="Yamagishi A."/>
            <person name="Oono Y."/>
            <person name="Narumi I."/>
        </authorList>
    </citation>
    <scope>NUCLEOTIDE SEQUENCE [LARGE SCALE GENOMIC DNA]</scope>
    <source>
        <strain evidence="3">TR0125</strain>
    </source>
</reference>
<accession>A0A2I9CT15</accession>
<dbReference type="EMBL" id="BFAG01000003">
    <property type="protein sequence ID" value="GBF04873.1"/>
    <property type="molecule type" value="Genomic_DNA"/>
</dbReference>
<keyword evidence="1" id="KW-1133">Transmembrane helix</keyword>
<proteinExistence type="predicted"/>
<evidence type="ECO:0000313" key="3">
    <source>
        <dbReference type="Proteomes" id="UP000236569"/>
    </source>
</evidence>
<dbReference type="RefSeq" id="WP_103128347.1">
    <property type="nucleotide sequence ID" value="NZ_BFAG01000003.1"/>
</dbReference>
<keyword evidence="1" id="KW-0472">Membrane</keyword>
<keyword evidence="3" id="KW-1185">Reference proteome</keyword>
<dbReference type="Proteomes" id="UP000236569">
    <property type="component" value="Unassembled WGS sequence"/>
</dbReference>
<evidence type="ECO:0000313" key="2">
    <source>
        <dbReference type="EMBL" id="GBF04873.1"/>
    </source>
</evidence>
<protein>
    <submittedName>
        <fullName evidence="2">Uncharacterized protein</fullName>
    </submittedName>
</protein>
<feature type="transmembrane region" description="Helical" evidence="1">
    <location>
        <begin position="36"/>
        <end position="64"/>
    </location>
</feature>
<gene>
    <name evidence="2" type="ORF">DAERI_030039</name>
</gene>
<sequence length="75" mass="7775">MTRLLIALAGVVLLAVTALALVWLAGQLLVGLGAFVVGMAGVLARLLRFLVVAGLLGGLTYFIASAWRPARGSRQ</sequence>
<evidence type="ECO:0000256" key="1">
    <source>
        <dbReference type="SAM" id="Phobius"/>
    </source>
</evidence>
<name>A0A2I9CT15_9DEIO</name>
<keyword evidence="1" id="KW-0812">Transmembrane</keyword>
<dbReference type="AlphaFoldDB" id="A0A2I9CT15"/>
<organism evidence="2 3">
    <name type="scientific">Deinococcus aerius</name>
    <dbReference type="NCBI Taxonomy" id="200253"/>
    <lineage>
        <taxon>Bacteria</taxon>
        <taxon>Thermotogati</taxon>
        <taxon>Deinococcota</taxon>
        <taxon>Deinococci</taxon>
        <taxon>Deinococcales</taxon>
        <taxon>Deinococcaceae</taxon>
        <taxon>Deinococcus</taxon>
    </lineage>
</organism>